<name>A0A0G3EJ07_9BURK</name>
<dbReference type="Proteomes" id="UP000036700">
    <property type="component" value="Chromosome"/>
</dbReference>
<keyword evidence="1" id="KW-0812">Transmembrane</keyword>
<evidence type="ECO:0008006" key="4">
    <source>
        <dbReference type="Google" id="ProtNLM"/>
    </source>
</evidence>
<feature type="transmembrane region" description="Helical" evidence="1">
    <location>
        <begin position="6"/>
        <end position="28"/>
    </location>
</feature>
<dbReference type="STRING" id="445709.ABW99_00195"/>
<dbReference type="AlphaFoldDB" id="A0A0G3EJ07"/>
<dbReference type="PATRIC" id="fig|445709.3.peg.49"/>
<evidence type="ECO:0000313" key="3">
    <source>
        <dbReference type="Proteomes" id="UP000036700"/>
    </source>
</evidence>
<reference evidence="3" key="1">
    <citation type="submission" date="2015-06" db="EMBL/GenBank/DDBJ databases">
        <authorList>
            <person name="Lim Y.L."/>
            <person name="Ee R."/>
            <person name="Yong D."/>
            <person name="How K.Y."/>
            <person name="Yin W.F."/>
            <person name="Chan K.G."/>
        </authorList>
    </citation>
    <scope>NUCLEOTIDE SEQUENCE [LARGE SCALE GENOMIC DNA]</scope>
    <source>
        <strain evidence="3">DSM 25325</strain>
    </source>
</reference>
<dbReference type="OrthoDB" id="9090138at2"/>
<proteinExistence type="predicted"/>
<dbReference type="RefSeq" id="WP_047212404.1">
    <property type="nucleotide sequence ID" value="NZ_CP011568.3"/>
</dbReference>
<dbReference type="KEGG" id="ptx:ABW99_00195"/>
<feature type="transmembrane region" description="Helical" evidence="1">
    <location>
        <begin position="162"/>
        <end position="184"/>
    </location>
</feature>
<organism evidence="2 3">
    <name type="scientific">Pandoraea thiooxydans</name>
    <dbReference type="NCBI Taxonomy" id="445709"/>
    <lineage>
        <taxon>Bacteria</taxon>
        <taxon>Pseudomonadati</taxon>
        <taxon>Pseudomonadota</taxon>
        <taxon>Betaproteobacteria</taxon>
        <taxon>Burkholderiales</taxon>
        <taxon>Burkholderiaceae</taxon>
        <taxon>Pandoraea</taxon>
    </lineage>
</organism>
<sequence>MTAVAELFLAVFLLNVIPAFAPPTWMAMSWIGFHQPERNPLLLAIVAASAATTGRLLLARSSTWLVRGHLMREADRQNIDVVKVWLEKRKAVTAAALLLYAFSPFPSNYLFIAYGLTRMRLWLIAVPFFFGRLASYAAWAHFAQLAHAYLDTETRLEGKYLGGYFIVTQLIFLGLIFLLTRIDWDLAISEHRLRLRRPRMPRDGSD</sequence>
<accession>A0A0G3EJ07</accession>
<feature type="transmembrane region" description="Helical" evidence="1">
    <location>
        <begin position="91"/>
        <end position="114"/>
    </location>
</feature>
<keyword evidence="1" id="KW-0472">Membrane</keyword>
<keyword evidence="1" id="KW-1133">Transmembrane helix</keyword>
<evidence type="ECO:0000256" key="1">
    <source>
        <dbReference type="SAM" id="Phobius"/>
    </source>
</evidence>
<protein>
    <recommendedName>
        <fullName evidence="4">Transmembrane protein</fullName>
    </recommendedName>
</protein>
<dbReference type="EMBL" id="CP011568">
    <property type="protein sequence ID" value="AKJ66885.1"/>
    <property type="molecule type" value="Genomic_DNA"/>
</dbReference>
<keyword evidence="3" id="KW-1185">Reference proteome</keyword>
<evidence type="ECO:0000313" key="2">
    <source>
        <dbReference type="EMBL" id="AKJ66885.1"/>
    </source>
</evidence>
<feature type="transmembrane region" description="Helical" evidence="1">
    <location>
        <begin position="121"/>
        <end position="142"/>
    </location>
</feature>
<gene>
    <name evidence="2" type="ORF">ABW99_00195</name>
</gene>